<sequence>MSNDICGSGPSGAAGVSCPRCRRPGLPVKQVTVAALVKDEYLPLTTGDGFHLCITPQCPVAYFNGDIVFNEKDLKVPVWFKEHTGPVPVCYCAGVTDWEIMNHIQQGCCSSLIDIQKHTGANTGKQCLTKNPTGR</sequence>
<dbReference type="Gene3D" id="2.20.25.270">
    <property type="match status" value="1"/>
</dbReference>
<evidence type="ECO:0000313" key="3">
    <source>
        <dbReference type="EMBL" id="MQL52728.1"/>
    </source>
</evidence>
<gene>
    <name evidence="3" type="ORF">GFC01_10730</name>
</gene>
<evidence type="ECO:0000259" key="1">
    <source>
        <dbReference type="Pfam" id="PF04324"/>
    </source>
</evidence>
<dbReference type="RefSeq" id="WP_341473910.1">
    <property type="nucleotide sequence ID" value="NZ_WHYR01000027.1"/>
</dbReference>
<dbReference type="EMBL" id="WHYR01000027">
    <property type="protein sequence ID" value="MQL52728.1"/>
    <property type="molecule type" value="Genomic_DNA"/>
</dbReference>
<evidence type="ECO:0000313" key="4">
    <source>
        <dbReference type="Proteomes" id="UP000441717"/>
    </source>
</evidence>
<dbReference type="Gene3D" id="1.10.10.1100">
    <property type="entry name" value="BFD-like [2Fe-2S]-binding domain"/>
    <property type="match status" value="1"/>
</dbReference>
<keyword evidence="4" id="KW-1185">Reference proteome</keyword>
<protein>
    <submittedName>
        <fullName evidence="3">(2Fe-2S)-binding protein</fullName>
    </submittedName>
</protein>
<evidence type="ECO:0000259" key="2">
    <source>
        <dbReference type="Pfam" id="PF18423"/>
    </source>
</evidence>
<dbReference type="InterPro" id="IPR007419">
    <property type="entry name" value="BFD-like_2Fe2S-bd_dom"/>
</dbReference>
<dbReference type="Pfam" id="PF04324">
    <property type="entry name" value="Fer2_BFD"/>
    <property type="match status" value="1"/>
</dbReference>
<name>A0A6N7IUE8_9FIRM</name>
<dbReference type="AlphaFoldDB" id="A0A6N7IUE8"/>
<dbReference type="Pfam" id="PF18423">
    <property type="entry name" value="zf_CopZ"/>
    <property type="match status" value="1"/>
</dbReference>
<dbReference type="Proteomes" id="UP000441717">
    <property type="component" value="Unassembled WGS sequence"/>
</dbReference>
<reference evidence="3 4" key="1">
    <citation type="submission" date="2019-10" db="EMBL/GenBank/DDBJ databases">
        <title>Comparative genomics of sulfur disproportionating microorganisms.</title>
        <authorList>
            <person name="Ward L.M."/>
            <person name="Bertran E."/>
            <person name="Johnston D."/>
        </authorList>
    </citation>
    <scope>NUCLEOTIDE SEQUENCE [LARGE SCALE GENOMIC DNA]</scope>
    <source>
        <strain evidence="3 4">DSM 14055</strain>
    </source>
</reference>
<feature type="domain" description="CopZ zinc binding" evidence="2">
    <location>
        <begin position="17"/>
        <end position="75"/>
    </location>
</feature>
<proteinExistence type="predicted"/>
<feature type="domain" description="BFD-like [2Fe-2S]-binding" evidence="1">
    <location>
        <begin position="89"/>
        <end position="124"/>
    </location>
</feature>
<dbReference type="InterPro" id="IPR041854">
    <property type="entry name" value="BFD-like_2Fe2S-bd_dom_sf"/>
</dbReference>
<accession>A0A6N7IUE8</accession>
<comment type="caution">
    <text evidence="3">The sequence shown here is derived from an EMBL/GenBank/DDBJ whole genome shotgun (WGS) entry which is preliminary data.</text>
</comment>
<dbReference type="InterPro" id="IPR040890">
    <property type="entry name" value="Znf_CopZ"/>
</dbReference>
<organism evidence="3 4">
    <name type="scientific">Desulfofundulus thermobenzoicus</name>
    <dbReference type="NCBI Taxonomy" id="29376"/>
    <lineage>
        <taxon>Bacteria</taxon>
        <taxon>Bacillati</taxon>
        <taxon>Bacillota</taxon>
        <taxon>Clostridia</taxon>
        <taxon>Eubacteriales</taxon>
        <taxon>Peptococcaceae</taxon>
        <taxon>Desulfofundulus</taxon>
    </lineage>
</organism>